<keyword evidence="4" id="KW-0547">Nucleotide-binding</keyword>
<dbReference type="InterPro" id="IPR005467">
    <property type="entry name" value="His_kinase_dom"/>
</dbReference>
<reference evidence="9" key="1">
    <citation type="submission" date="2019-11" db="EMBL/GenBank/DDBJ databases">
        <authorList>
            <person name="Feng L."/>
        </authorList>
    </citation>
    <scope>NUCLEOTIDE SEQUENCE</scope>
    <source>
        <strain evidence="9">SrubneriLFYP117</strain>
    </source>
</reference>
<comment type="catalytic activity">
    <reaction evidence="1">
        <text>ATP + protein L-histidine = ADP + protein N-phospho-L-histidine.</text>
        <dbReference type="EC" id="2.7.13.3"/>
    </reaction>
</comment>
<dbReference type="GO" id="GO:0004673">
    <property type="term" value="F:protein histidine kinase activity"/>
    <property type="evidence" value="ECO:0007669"/>
    <property type="project" value="UniProtKB-EC"/>
</dbReference>
<proteinExistence type="predicted"/>
<feature type="domain" description="Histidine kinase" evidence="8">
    <location>
        <begin position="497"/>
        <end position="707"/>
    </location>
</feature>
<dbReference type="RefSeq" id="WP_156676148.1">
    <property type="nucleotide sequence ID" value="NZ_CACRUL010000001.1"/>
</dbReference>
<keyword evidence="6" id="KW-0067">ATP-binding</keyword>
<name>A0A6N2Y703_STROR</name>
<evidence type="ECO:0000256" key="3">
    <source>
        <dbReference type="ARBA" id="ARBA00022679"/>
    </source>
</evidence>
<keyword evidence="7" id="KW-0902">Two-component regulatory system</keyword>
<dbReference type="InterPro" id="IPR050980">
    <property type="entry name" value="2C_sensor_his_kinase"/>
</dbReference>
<evidence type="ECO:0000256" key="1">
    <source>
        <dbReference type="ARBA" id="ARBA00000085"/>
    </source>
</evidence>
<evidence type="ECO:0000259" key="8">
    <source>
        <dbReference type="PROSITE" id="PS50109"/>
    </source>
</evidence>
<accession>A0A6N2Y703</accession>
<evidence type="ECO:0000313" key="9">
    <source>
        <dbReference type="EMBL" id="VYT62541.1"/>
    </source>
</evidence>
<dbReference type="AlphaFoldDB" id="A0A6N2Y703"/>
<dbReference type="SMART" id="SM00387">
    <property type="entry name" value="HATPase_c"/>
    <property type="match status" value="1"/>
</dbReference>
<dbReference type="PANTHER" id="PTHR44936">
    <property type="entry name" value="SENSOR PROTEIN CREC"/>
    <property type="match status" value="1"/>
</dbReference>
<gene>
    <name evidence="9" type="ORF">SRLFYP117_00026</name>
</gene>
<dbReference type="InterPro" id="IPR004358">
    <property type="entry name" value="Sig_transdc_His_kin-like_C"/>
</dbReference>
<keyword evidence="3" id="KW-0808">Transferase</keyword>
<protein>
    <recommendedName>
        <fullName evidence="2">histidine kinase</fullName>
        <ecNumber evidence="2">2.7.13.3</ecNumber>
    </recommendedName>
</protein>
<dbReference type="PRINTS" id="PR00344">
    <property type="entry name" value="BCTRLSENSOR"/>
</dbReference>
<dbReference type="PROSITE" id="PS50109">
    <property type="entry name" value="HIS_KIN"/>
    <property type="match status" value="1"/>
</dbReference>
<evidence type="ECO:0000256" key="4">
    <source>
        <dbReference type="ARBA" id="ARBA00022741"/>
    </source>
</evidence>
<dbReference type="Pfam" id="PF02518">
    <property type="entry name" value="HATPase_c"/>
    <property type="match status" value="1"/>
</dbReference>
<evidence type="ECO:0000256" key="5">
    <source>
        <dbReference type="ARBA" id="ARBA00022777"/>
    </source>
</evidence>
<evidence type="ECO:0000256" key="7">
    <source>
        <dbReference type="ARBA" id="ARBA00023012"/>
    </source>
</evidence>
<dbReference type="GO" id="GO:0005524">
    <property type="term" value="F:ATP binding"/>
    <property type="evidence" value="ECO:0007669"/>
    <property type="project" value="UniProtKB-KW"/>
</dbReference>
<evidence type="ECO:0000256" key="6">
    <source>
        <dbReference type="ARBA" id="ARBA00022840"/>
    </source>
</evidence>
<dbReference type="InterPro" id="IPR003594">
    <property type="entry name" value="HATPase_dom"/>
</dbReference>
<dbReference type="GO" id="GO:0000160">
    <property type="term" value="P:phosphorelay signal transduction system"/>
    <property type="evidence" value="ECO:0007669"/>
    <property type="project" value="UniProtKB-KW"/>
</dbReference>
<evidence type="ECO:0000256" key="2">
    <source>
        <dbReference type="ARBA" id="ARBA00012438"/>
    </source>
</evidence>
<dbReference type="InterPro" id="IPR036890">
    <property type="entry name" value="HATPase_C_sf"/>
</dbReference>
<dbReference type="Gene3D" id="3.30.565.10">
    <property type="entry name" value="Histidine kinase-like ATPase, C-terminal domain"/>
    <property type="match status" value="2"/>
</dbReference>
<dbReference type="Pfam" id="PF13589">
    <property type="entry name" value="HATPase_c_3"/>
    <property type="match status" value="1"/>
</dbReference>
<dbReference type="PANTHER" id="PTHR44936:SF10">
    <property type="entry name" value="SENSOR PROTEIN RSTB"/>
    <property type="match status" value="1"/>
</dbReference>
<organism evidence="9">
    <name type="scientific">Streptococcus oralis</name>
    <dbReference type="NCBI Taxonomy" id="1303"/>
    <lineage>
        <taxon>Bacteria</taxon>
        <taxon>Bacillati</taxon>
        <taxon>Bacillota</taxon>
        <taxon>Bacilli</taxon>
        <taxon>Lactobacillales</taxon>
        <taxon>Streptococcaceae</taxon>
        <taxon>Streptococcus</taxon>
    </lineage>
</organism>
<keyword evidence="5 9" id="KW-0418">Kinase</keyword>
<dbReference type="EC" id="2.7.13.3" evidence="2"/>
<dbReference type="EMBL" id="CACRUL010000001">
    <property type="protein sequence ID" value="VYT62541.1"/>
    <property type="molecule type" value="Genomic_DNA"/>
</dbReference>
<dbReference type="SUPFAM" id="SSF55874">
    <property type="entry name" value="ATPase domain of HSP90 chaperone/DNA topoisomerase II/histidine kinase"/>
    <property type="match status" value="2"/>
</dbReference>
<dbReference type="CDD" id="cd00075">
    <property type="entry name" value="HATPase"/>
    <property type="match status" value="1"/>
</dbReference>
<sequence>MAEFTFRTNSKLKTLVGQELITNNNIAIFELIKNSYDAGATEVDIQFHDFLFVDKGWKSSEKSTIKIIDNGIGMTVEEVDKYWMELGNSSKEKNKLLRMDSKKMGELITRFANGEKGIGRFGVDKIGEELILESIGRSKLNEKVTVYFDWNKYDDRSKLLQEIKNEYYIEFLEQNISSGLSLTIKKLRDDWENNNIEKLKKDISKFLSPIGDESDFKIKISFYVEGEEKESIYLKNDTFDHLKCKIEAELGSDGIAEISIKIDDEIEYFERVQIFEKQSPFGRTFVEIYYLDKGEKISFTRRMGIRPSDYGNIKIFRDNFRIVPYGEPHNDWLEIDRHHAQGMFRTFGTRDLVGNVFLDGKDLSRLDALKEATDRVGFIEDRPEFESLKDFLWNLISMFENFIFNRIKKQALDGYDTVKKETSDLKVDIDTKVKELKDTIDGLVIAPEDKKIFLDNIASTEVLLNDRIGKIEKASDEIESKIKIYSQLSNREGILFEMLHSIKNKLVIIHGQLIYYQMIIEEKNLDIDLSVLYTLYEDIAKLVEGSLDRVNSTKLHKKNEILSDIIDRISEQYKSYLHQKNISLEIVSPRETNHVKIFCARETLLTVFDNLLNNSVKALEGVDNAKIRIMIQLNDQEIEIYFSDNGCGIPKDKYASVFSLWSSGTSGTGIGLASVKENLTDIKGTIHLVDIEDDDFSTSFLIKLPRR</sequence>